<keyword evidence="3" id="KW-1185">Reference proteome</keyword>
<sequence>MDDLYQTIPKSLYEEIKLFQFGDFVFYLKDLAAAAVVTGLFICFSAAVNGWLLIPYILFGVLTFLYLIGNIDASNPGRRNWQGLQYYLFRNRETVYSLNGKQEDGYNE</sequence>
<dbReference type="RefSeq" id="WP_275844931.1">
    <property type="nucleotide sequence ID" value="NZ_CP135996.1"/>
</dbReference>
<keyword evidence="1" id="KW-0812">Transmembrane</keyword>
<feature type="transmembrane region" description="Helical" evidence="1">
    <location>
        <begin position="26"/>
        <end position="47"/>
    </location>
</feature>
<evidence type="ECO:0000313" key="2">
    <source>
        <dbReference type="EMBL" id="WOC32364.1"/>
    </source>
</evidence>
<name>A0AA97D9R4_9FIRM</name>
<dbReference type="Proteomes" id="UP001300604">
    <property type="component" value="Chromosome"/>
</dbReference>
<dbReference type="KEGG" id="carl:PXC00_00420"/>
<accession>A0AA97D9R4</accession>
<evidence type="ECO:0000256" key="1">
    <source>
        <dbReference type="SAM" id="Phobius"/>
    </source>
</evidence>
<reference evidence="2" key="2">
    <citation type="submission" date="2024-06" db="EMBL/GenBank/DDBJ databases">
        <title>Caproicibacterium argilliputei sp. nov, a novel caproic acid producing anaerobic bacterium isolated from pit mud.</title>
        <authorList>
            <person name="Xia S."/>
        </authorList>
    </citation>
    <scope>NUCLEOTIDE SEQUENCE</scope>
    <source>
        <strain evidence="2">ZCY20-5</strain>
    </source>
</reference>
<keyword evidence="1" id="KW-0472">Membrane</keyword>
<keyword evidence="1" id="KW-1133">Transmembrane helix</keyword>
<protein>
    <submittedName>
        <fullName evidence="2">DUF5592 family protein</fullName>
    </submittedName>
</protein>
<organism evidence="2 3">
    <name type="scientific">Caproicibacterium argilliputei</name>
    <dbReference type="NCBI Taxonomy" id="3030016"/>
    <lineage>
        <taxon>Bacteria</taxon>
        <taxon>Bacillati</taxon>
        <taxon>Bacillota</taxon>
        <taxon>Clostridia</taxon>
        <taxon>Eubacteriales</taxon>
        <taxon>Oscillospiraceae</taxon>
        <taxon>Caproicibacterium</taxon>
    </lineage>
</organism>
<reference evidence="2" key="1">
    <citation type="submission" date="2023-09" db="EMBL/GenBank/DDBJ databases">
        <authorList>
            <person name="Zeng C."/>
        </authorList>
    </citation>
    <scope>NUCLEOTIDE SEQUENCE</scope>
    <source>
        <strain evidence="2">ZCY20-5</strain>
    </source>
</reference>
<dbReference type="EMBL" id="CP135996">
    <property type="protein sequence ID" value="WOC32364.1"/>
    <property type="molecule type" value="Genomic_DNA"/>
</dbReference>
<feature type="transmembrane region" description="Helical" evidence="1">
    <location>
        <begin position="53"/>
        <end position="71"/>
    </location>
</feature>
<proteinExistence type="predicted"/>
<gene>
    <name evidence="2" type="ORF">PXC00_00420</name>
</gene>
<dbReference type="AlphaFoldDB" id="A0AA97D9R4"/>
<evidence type="ECO:0000313" key="3">
    <source>
        <dbReference type="Proteomes" id="UP001300604"/>
    </source>
</evidence>